<evidence type="ECO:0000313" key="2">
    <source>
        <dbReference type="EMBL" id="PJJ43353.1"/>
    </source>
</evidence>
<dbReference type="CDD" id="cd04301">
    <property type="entry name" value="NAT_SF"/>
    <property type="match status" value="1"/>
</dbReference>
<proteinExistence type="predicted"/>
<evidence type="ECO:0000313" key="3">
    <source>
        <dbReference type="Proteomes" id="UP000229263"/>
    </source>
</evidence>
<evidence type="ECO:0000259" key="1">
    <source>
        <dbReference type="PROSITE" id="PS51186"/>
    </source>
</evidence>
<dbReference type="EMBL" id="PGEY01000001">
    <property type="protein sequence ID" value="PJJ43353.1"/>
    <property type="molecule type" value="Genomic_DNA"/>
</dbReference>
<dbReference type="PANTHER" id="PTHR43441:SF10">
    <property type="entry name" value="ACETYLTRANSFERASE"/>
    <property type="match status" value="1"/>
</dbReference>
<dbReference type="InterPro" id="IPR000182">
    <property type="entry name" value="GNAT_dom"/>
</dbReference>
<gene>
    <name evidence="2" type="ORF">ATK23_0536</name>
</gene>
<dbReference type="Proteomes" id="UP000229263">
    <property type="component" value="Unassembled WGS sequence"/>
</dbReference>
<organism evidence="2 3">
    <name type="scientific">Glutamicibacter mysorens</name>
    <dbReference type="NCBI Taxonomy" id="257984"/>
    <lineage>
        <taxon>Bacteria</taxon>
        <taxon>Bacillati</taxon>
        <taxon>Actinomycetota</taxon>
        <taxon>Actinomycetes</taxon>
        <taxon>Micrococcales</taxon>
        <taxon>Micrococcaceae</taxon>
        <taxon>Glutamicibacter</taxon>
    </lineage>
</organism>
<feature type="domain" description="N-acetyltransferase" evidence="1">
    <location>
        <begin position="14"/>
        <end position="178"/>
    </location>
</feature>
<protein>
    <submittedName>
        <fullName evidence="2">RimJ/RimL family protein N-acetyltransferase</fullName>
    </submittedName>
</protein>
<dbReference type="Gene3D" id="3.40.630.30">
    <property type="match status" value="1"/>
</dbReference>
<sequence>MKMLEQPVLDAGAYRLRPFQPSDIPAVRQASADPYIPRITTVPAQGTEADYAAFIERQHRRVAEGSGYSFAIADAATNAAAGQIGLWLRDAHQGRASIGYWIAPGFRRRGIAKQALTALAAWGLEHPGIERVELYVEPWNEGSWRTAEACGFQREGLLRSWERVGSDRKDMYMYSRLRPAPRA</sequence>
<dbReference type="InterPro" id="IPR016181">
    <property type="entry name" value="Acyl_CoA_acyltransferase"/>
</dbReference>
<dbReference type="PROSITE" id="PS51186">
    <property type="entry name" value="GNAT"/>
    <property type="match status" value="1"/>
</dbReference>
<dbReference type="Pfam" id="PF13302">
    <property type="entry name" value="Acetyltransf_3"/>
    <property type="match status" value="1"/>
</dbReference>
<reference evidence="2 3" key="1">
    <citation type="submission" date="2017-11" db="EMBL/GenBank/DDBJ databases">
        <title>Sequencing the genomes of 1000 actinobacteria strains.</title>
        <authorList>
            <person name="Klenk H.-P."/>
        </authorList>
    </citation>
    <scope>NUCLEOTIDE SEQUENCE [LARGE SCALE GENOMIC DNA]</scope>
    <source>
        <strain evidence="2 3">DSM 12798</strain>
    </source>
</reference>
<dbReference type="RefSeq" id="WP_066139116.1">
    <property type="nucleotide sequence ID" value="NZ_PGEY01000001.1"/>
</dbReference>
<accession>A0ABX4MVM0</accession>
<name>A0ABX4MVM0_9MICC</name>
<keyword evidence="3" id="KW-1185">Reference proteome</keyword>
<dbReference type="SUPFAM" id="SSF55729">
    <property type="entry name" value="Acyl-CoA N-acyltransferases (Nat)"/>
    <property type="match status" value="1"/>
</dbReference>
<dbReference type="InterPro" id="IPR051908">
    <property type="entry name" value="Ribosomal_N-acetyltransferase"/>
</dbReference>
<comment type="caution">
    <text evidence="2">The sequence shown here is derived from an EMBL/GenBank/DDBJ whole genome shotgun (WGS) entry which is preliminary data.</text>
</comment>
<dbReference type="PANTHER" id="PTHR43441">
    <property type="entry name" value="RIBOSOMAL-PROTEIN-SERINE ACETYLTRANSFERASE"/>
    <property type="match status" value="1"/>
</dbReference>